<sequence length="983" mass="110600">MMMSNEESGWMSSDDFGSSRLLHDIEEIRKALYSQDAPSTTSMPPRDHPPWNPKYAKDDLLPNGKKSSIWKWKPLKALTHIRNHRLSCCFFLHVHSIEGLPLNFNELSLCVYWKRKHEVLKSHSIRVKDGVAEFEETLIRRCSVYVSRSDPHDDVAKYEPKLCVFYASVVGAPGLDLGKHRIDLTRLLPLTLMELEEEKNRYGKWVTSFKLSGKAKGATINVSFGFSLSGEHFMRSSNLGKNLNILKGNGSSHNGMLQRVGSIPSNSSRRTHVSNLSLDMKVHNGIVPYEGPSIPFLYQLLDESKSSYSKEFNSVSTDLESSPESEVYDSEFTILDRGTEFATKDQSKIEEDNVESVENSCIETINVAELFEGDGDDYDDCGNLEIETVFDDISSKEHNNVCTEEFNIEDLELFFHNLSTFESQEMDFSFHENQVLEHDYHMKNDSICEGGKMVRSHSLDDLTNVVDDFMNLVGSDSEPESPRELLLRQFEKEALVSGNFAFDLNPKEEQGDCSNIFDLSFLFQETEMERNDGVGPSLISRRKAKILENLETEALMQEWGLNERAFQNSPRTTSGAFGSPVYLSPERPSELPSLGEGLGSFLKTGNGGFLRSMDPSLFKRAKNGARLIVHVSSSVVLPPAMGSNAMDILLNWATVGAEKMHLQATRLMPMEEITGKTLQQTSWEAESQMEVIERGQALLRESEAKEMPTSICREIDSEYVSEGNTAPLAIEKIQYLLIEGLRIQSGMSTEEPPSSISVQCIRGNSASTSKGVKEGSYSNFVGNLKNIEELMDMSISLEEWMRLDSTSFDAKSEVNDHISKVFATRCAKMDQKVRKSSDKKRGHLSNNFTLALQMLLRDPFRDYEPVGIPMLALVQVERTYVESIVDPMFKITEVHVTGLRADPGKKQQSGSRWLHSSGMTGKTKSYPLAKSNALVRSSLQLMNKAKHEEILWSISSYVHGEVAKWKELSGLSLYARNPDIVFK</sequence>
<dbReference type="InterPro" id="IPR039614">
    <property type="entry name" value="PMI1-like"/>
</dbReference>
<proteinExistence type="predicted"/>
<dbReference type="PROSITE" id="PS51840">
    <property type="entry name" value="C2_NT"/>
    <property type="match status" value="1"/>
</dbReference>
<reference evidence="3 4" key="1">
    <citation type="journal article" date="2016" name="Sci. Rep.">
        <title>The genome sequence of the outbreeding globe artichoke constructed de novo incorporating a phase-aware low-pass sequencing strategy of F1 progeny.</title>
        <authorList>
            <person name="Scaglione D."/>
            <person name="Reyes-Chin-Wo S."/>
            <person name="Acquadro A."/>
            <person name="Froenicke L."/>
            <person name="Portis E."/>
            <person name="Beitel C."/>
            <person name="Tirone M."/>
            <person name="Mauro R."/>
            <person name="Lo Monaco A."/>
            <person name="Mauromicale G."/>
            <person name="Faccioli P."/>
            <person name="Cattivelli L."/>
            <person name="Rieseberg L."/>
            <person name="Michelmore R."/>
            <person name="Lanteri S."/>
        </authorList>
    </citation>
    <scope>NUCLEOTIDE SEQUENCE [LARGE SCALE GENOMIC DNA]</scope>
    <source>
        <strain evidence="3">2C</strain>
    </source>
</reference>
<feature type="domain" description="C2 NT-type" evidence="2">
    <location>
        <begin position="78"/>
        <end position="228"/>
    </location>
</feature>
<dbReference type="STRING" id="59895.A0A124SEY3"/>
<dbReference type="Proteomes" id="UP000243975">
    <property type="component" value="Unassembled WGS sequence"/>
</dbReference>
<dbReference type="OMA" id="IIEGDQN"/>
<feature type="region of interest" description="Disordered" evidence="1">
    <location>
        <begin position="35"/>
        <end position="57"/>
    </location>
</feature>
<dbReference type="InterPro" id="IPR019448">
    <property type="entry name" value="NT-C2"/>
</dbReference>
<feature type="region of interest" description="Disordered" evidence="1">
    <location>
        <begin position="902"/>
        <end position="922"/>
    </location>
</feature>
<protein>
    <submittedName>
        <fullName evidence="3">EEIG1/EHBP1 N-terminal domain-containing protein</fullName>
    </submittedName>
</protein>
<dbReference type="PANTHER" id="PTHR33414">
    <property type="entry name" value="PROTEIN PLASTID MOVEMENT IMPAIRED 1-RELATED 1"/>
    <property type="match status" value="1"/>
</dbReference>
<name>A0A124SEY3_CYNCS</name>
<evidence type="ECO:0000313" key="4">
    <source>
        <dbReference type="Proteomes" id="UP000243975"/>
    </source>
</evidence>
<keyword evidence="4" id="KW-1185">Reference proteome</keyword>
<dbReference type="Pfam" id="PF10358">
    <property type="entry name" value="NT-C2"/>
    <property type="match status" value="1"/>
</dbReference>
<organism evidence="3 4">
    <name type="scientific">Cynara cardunculus var. scolymus</name>
    <name type="common">Globe artichoke</name>
    <name type="synonym">Cynara scolymus</name>
    <dbReference type="NCBI Taxonomy" id="59895"/>
    <lineage>
        <taxon>Eukaryota</taxon>
        <taxon>Viridiplantae</taxon>
        <taxon>Streptophyta</taxon>
        <taxon>Embryophyta</taxon>
        <taxon>Tracheophyta</taxon>
        <taxon>Spermatophyta</taxon>
        <taxon>Magnoliopsida</taxon>
        <taxon>eudicotyledons</taxon>
        <taxon>Gunneridae</taxon>
        <taxon>Pentapetalae</taxon>
        <taxon>asterids</taxon>
        <taxon>campanulids</taxon>
        <taxon>Asterales</taxon>
        <taxon>Asteraceae</taxon>
        <taxon>Carduoideae</taxon>
        <taxon>Cardueae</taxon>
        <taxon>Carduinae</taxon>
        <taxon>Cynara</taxon>
    </lineage>
</organism>
<dbReference type="EMBL" id="LEKV01003061">
    <property type="protein sequence ID" value="KVI01516.1"/>
    <property type="molecule type" value="Genomic_DNA"/>
</dbReference>
<accession>A0A124SEY3</accession>
<evidence type="ECO:0000313" key="3">
    <source>
        <dbReference type="EMBL" id="KVI01516.1"/>
    </source>
</evidence>
<dbReference type="Pfam" id="PF21745">
    <property type="entry name" value="PMI1_PMIR1-2_C"/>
    <property type="match status" value="1"/>
</dbReference>
<dbReference type="AlphaFoldDB" id="A0A124SEY3"/>
<dbReference type="Gramene" id="KVI01516">
    <property type="protein sequence ID" value="KVI01516"/>
    <property type="gene ID" value="Ccrd_020212"/>
</dbReference>
<dbReference type="PANTHER" id="PTHR33414:SF13">
    <property type="entry name" value="PROTEIN PLASTID MOVEMENT IMPAIRED 1-RELATED 1-LIKE"/>
    <property type="match status" value="1"/>
</dbReference>
<dbReference type="InterPro" id="IPR048972">
    <property type="entry name" value="PMI1_PMIR1-2_C"/>
</dbReference>
<dbReference type="OrthoDB" id="2019483at2759"/>
<feature type="compositionally biased region" description="Basic and acidic residues" evidence="1">
    <location>
        <begin position="45"/>
        <end position="57"/>
    </location>
</feature>
<gene>
    <name evidence="3" type="ORF">Ccrd_020212</name>
</gene>
<comment type="caution">
    <text evidence="3">The sequence shown here is derived from an EMBL/GenBank/DDBJ whole genome shotgun (WGS) entry which is preliminary data.</text>
</comment>
<evidence type="ECO:0000259" key="2">
    <source>
        <dbReference type="PROSITE" id="PS51840"/>
    </source>
</evidence>
<evidence type="ECO:0000256" key="1">
    <source>
        <dbReference type="SAM" id="MobiDB-lite"/>
    </source>
</evidence>